<proteinExistence type="predicted"/>
<dbReference type="GeneID" id="124814471"/>
<evidence type="ECO:0000259" key="1">
    <source>
        <dbReference type="PROSITE" id="PS50888"/>
    </source>
</evidence>
<keyword evidence="2" id="KW-1185">Reference proteome</keyword>
<gene>
    <name evidence="3" type="primary">LOC124814471</name>
</gene>
<dbReference type="PANTHER" id="PTHR19290">
    <property type="entry name" value="BASIC HELIX-LOOP-HELIX PROTEIN NEUROGENIN-RELATED"/>
    <property type="match status" value="1"/>
</dbReference>
<sequence length="212" mass="24305">MNACSFNFQASLSEERVGNSSATTLSEHTDNTPSMYQQYNHSQGYEYRSSEQYNNSFSELSRQVSPVEESSPHGMIFHSTLPFYSSTNLLNSWNGHNGIDYRMHNMAISFQKLSKQKRGRMSTQKRMLVNARERERMRVLNKAFESLRDALPCYIADGHMAKITTLRLAINYINALNQVLTENKSTETNVLDSIENSLEKTQETIIKNVLKT</sequence>
<protein>
    <submittedName>
        <fullName evidence="3">Twist-related protein</fullName>
    </submittedName>
</protein>
<feature type="domain" description="BHLH" evidence="1">
    <location>
        <begin position="124"/>
        <end position="176"/>
    </location>
</feature>
<dbReference type="InterPro" id="IPR011598">
    <property type="entry name" value="bHLH_dom"/>
</dbReference>
<accession>A0ABM4BZK9</accession>
<dbReference type="SUPFAM" id="SSF47459">
    <property type="entry name" value="HLH, helix-loop-helix DNA-binding domain"/>
    <property type="match status" value="1"/>
</dbReference>
<reference evidence="3" key="1">
    <citation type="submission" date="2025-08" db="UniProtKB">
        <authorList>
            <consortium name="RefSeq"/>
        </authorList>
    </citation>
    <scope>IDENTIFICATION</scope>
</reference>
<dbReference type="CDD" id="cd11431">
    <property type="entry name" value="bHLH_TS_taxi_Dei"/>
    <property type="match status" value="1"/>
</dbReference>
<dbReference type="PROSITE" id="PS50888">
    <property type="entry name" value="BHLH"/>
    <property type="match status" value="1"/>
</dbReference>
<dbReference type="Proteomes" id="UP001652625">
    <property type="component" value="Chromosome 06"/>
</dbReference>
<evidence type="ECO:0000313" key="2">
    <source>
        <dbReference type="Proteomes" id="UP001652625"/>
    </source>
</evidence>
<dbReference type="InterPro" id="IPR036638">
    <property type="entry name" value="HLH_DNA-bd_sf"/>
</dbReference>
<dbReference type="Pfam" id="PF00010">
    <property type="entry name" value="HLH"/>
    <property type="match status" value="1"/>
</dbReference>
<name>A0ABM4BZK9_HYDVU</name>
<dbReference type="Gene3D" id="4.10.280.10">
    <property type="entry name" value="Helix-loop-helix DNA-binding domain"/>
    <property type="match status" value="1"/>
</dbReference>
<evidence type="ECO:0000313" key="3">
    <source>
        <dbReference type="RefSeq" id="XP_065654691.1"/>
    </source>
</evidence>
<dbReference type="SMART" id="SM00353">
    <property type="entry name" value="HLH"/>
    <property type="match status" value="1"/>
</dbReference>
<dbReference type="InterPro" id="IPR050359">
    <property type="entry name" value="bHLH_transcription_factors"/>
</dbReference>
<dbReference type="RefSeq" id="XP_065654691.1">
    <property type="nucleotide sequence ID" value="XM_065798619.1"/>
</dbReference>
<organism evidence="2 3">
    <name type="scientific">Hydra vulgaris</name>
    <name type="common">Hydra</name>
    <name type="synonym">Hydra attenuata</name>
    <dbReference type="NCBI Taxonomy" id="6087"/>
    <lineage>
        <taxon>Eukaryota</taxon>
        <taxon>Metazoa</taxon>
        <taxon>Cnidaria</taxon>
        <taxon>Hydrozoa</taxon>
        <taxon>Hydroidolina</taxon>
        <taxon>Anthoathecata</taxon>
        <taxon>Aplanulata</taxon>
        <taxon>Hydridae</taxon>
        <taxon>Hydra</taxon>
    </lineage>
</organism>